<keyword evidence="1" id="KW-0805">Transcription regulation</keyword>
<keyword evidence="2" id="KW-0238">DNA-binding</keyword>
<dbReference type="PANTHER" id="PTHR38445:SF9">
    <property type="entry name" value="HTH-TYPE TRANSCRIPTIONAL REPRESSOR YTRA"/>
    <property type="match status" value="1"/>
</dbReference>
<evidence type="ECO:0000256" key="2">
    <source>
        <dbReference type="ARBA" id="ARBA00023125"/>
    </source>
</evidence>
<evidence type="ECO:0000313" key="6">
    <source>
        <dbReference type="Proteomes" id="UP000824001"/>
    </source>
</evidence>
<dbReference type="InterPro" id="IPR000524">
    <property type="entry name" value="Tscrpt_reg_HTH_GntR"/>
</dbReference>
<evidence type="ECO:0000256" key="1">
    <source>
        <dbReference type="ARBA" id="ARBA00023015"/>
    </source>
</evidence>
<organism evidence="5 6">
    <name type="scientific">Candidatus Scatomorpha merdipullorum</name>
    <dbReference type="NCBI Taxonomy" id="2840927"/>
    <lineage>
        <taxon>Bacteria</taxon>
        <taxon>Bacillati</taxon>
        <taxon>Bacillota</taxon>
        <taxon>Clostridia</taxon>
        <taxon>Eubacteriales</taxon>
        <taxon>Candidatus Scatomorpha</taxon>
    </lineage>
</organism>
<dbReference type="InterPro" id="IPR036390">
    <property type="entry name" value="WH_DNA-bd_sf"/>
</dbReference>
<dbReference type="EMBL" id="DVJK01000034">
    <property type="protein sequence ID" value="HIS66141.1"/>
    <property type="molecule type" value="Genomic_DNA"/>
</dbReference>
<dbReference type="PANTHER" id="PTHR38445">
    <property type="entry name" value="HTH-TYPE TRANSCRIPTIONAL REPRESSOR YTRA"/>
    <property type="match status" value="1"/>
</dbReference>
<dbReference type="Gene3D" id="1.10.10.10">
    <property type="entry name" value="Winged helix-like DNA-binding domain superfamily/Winged helix DNA-binding domain"/>
    <property type="match status" value="1"/>
</dbReference>
<dbReference type="InterPro" id="IPR036388">
    <property type="entry name" value="WH-like_DNA-bd_sf"/>
</dbReference>
<sequence length="131" mass="14495">MIRLVSFEGFKPEGNEPIYLQIVAYVKRGIVSGEIPDGDELPSRRTLSALLGLNPNTVQKACRLMEEEGILSSHAGAKSYVAFSPERRAELRGELVAEGVRAAAQRLRQMGITLEEAVRLITKAWEEGKEQ</sequence>
<accession>A0A9D1JUD8</accession>
<name>A0A9D1JUD8_9FIRM</name>
<feature type="domain" description="HTH gntR-type" evidence="4">
    <location>
        <begin position="16"/>
        <end position="84"/>
    </location>
</feature>
<dbReference type="CDD" id="cd07377">
    <property type="entry name" value="WHTH_GntR"/>
    <property type="match status" value="1"/>
</dbReference>
<dbReference type="AlphaFoldDB" id="A0A9D1JUD8"/>
<dbReference type="Proteomes" id="UP000824001">
    <property type="component" value="Unassembled WGS sequence"/>
</dbReference>
<dbReference type="SUPFAM" id="SSF46785">
    <property type="entry name" value="Winged helix' DNA-binding domain"/>
    <property type="match status" value="1"/>
</dbReference>
<reference evidence="5" key="1">
    <citation type="submission" date="2020-10" db="EMBL/GenBank/DDBJ databases">
        <authorList>
            <person name="Gilroy R."/>
        </authorList>
    </citation>
    <scope>NUCLEOTIDE SEQUENCE</scope>
    <source>
        <strain evidence="5">ChiHjej10B9-9673</strain>
    </source>
</reference>
<dbReference type="GO" id="GO:0003677">
    <property type="term" value="F:DNA binding"/>
    <property type="evidence" value="ECO:0007669"/>
    <property type="project" value="UniProtKB-KW"/>
</dbReference>
<dbReference type="GO" id="GO:0003700">
    <property type="term" value="F:DNA-binding transcription factor activity"/>
    <property type="evidence" value="ECO:0007669"/>
    <property type="project" value="InterPro"/>
</dbReference>
<reference evidence="5" key="2">
    <citation type="journal article" date="2021" name="PeerJ">
        <title>Extensive microbial diversity within the chicken gut microbiome revealed by metagenomics and culture.</title>
        <authorList>
            <person name="Gilroy R."/>
            <person name="Ravi A."/>
            <person name="Getino M."/>
            <person name="Pursley I."/>
            <person name="Horton D.L."/>
            <person name="Alikhan N.F."/>
            <person name="Baker D."/>
            <person name="Gharbi K."/>
            <person name="Hall N."/>
            <person name="Watson M."/>
            <person name="Adriaenssens E.M."/>
            <person name="Foster-Nyarko E."/>
            <person name="Jarju S."/>
            <person name="Secka A."/>
            <person name="Antonio M."/>
            <person name="Oren A."/>
            <person name="Chaudhuri R.R."/>
            <person name="La Ragione R."/>
            <person name="Hildebrand F."/>
            <person name="Pallen M.J."/>
        </authorList>
    </citation>
    <scope>NUCLEOTIDE SEQUENCE</scope>
    <source>
        <strain evidence="5">ChiHjej10B9-9673</strain>
    </source>
</reference>
<dbReference type="Pfam" id="PF00392">
    <property type="entry name" value="GntR"/>
    <property type="match status" value="1"/>
</dbReference>
<proteinExistence type="predicted"/>
<protein>
    <submittedName>
        <fullName evidence="5">GntR family transcriptional regulator</fullName>
    </submittedName>
</protein>
<evidence type="ECO:0000259" key="4">
    <source>
        <dbReference type="PROSITE" id="PS50949"/>
    </source>
</evidence>
<evidence type="ECO:0000313" key="5">
    <source>
        <dbReference type="EMBL" id="HIS66141.1"/>
    </source>
</evidence>
<evidence type="ECO:0000256" key="3">
    <source>
        <dbReference type="ARBA" id="ARBA00023163"/>
    </source>
</evidence>
<dbReference type="PROSITE" id="PS50949">
    <property type="entry name" value="HTH_GNTR"/>
    <property type="match status" value="1"/>
</dbReference>
<dbReference type="SMART" id="SM00345">
    <property type="entry name" value="HTH_GNTR"/>
    <property type="match status" value="1"/>
</dbReference>
<gene>
    <name evidence="5" type="ORF">IAC18_01125</name>
</gene>
<keyword evidence="3" id="KW-0804">Transcription</keyword>
<comment type="caution">
    <text evidence="5">The sequence shown here is derived from an EMBL/GenBank/DDBJ whole genome shotgun (WGS) entry which is preliminary data.</text>
</comment>